<feature type="region of interest" description="Disordered" evidence="3">
    <location>
        <begin position="43"/>
        <end position="64"/>
    </location>
</feature>
<dbReference type="GO" id="GO:0036464">
    <property type="term" value="C:cytoplasmic ribonucleoprotein granule"/>
    <property type="evidence" value="ECO:0007669"/>
    <property type="project" value="UniProtKB-ARBA"/>
</dbReference>
<dbReference type="InterPro" id="IPR018862">
    <property type="entry name" value="eIF4E-T"/>
</dbReference>
<dbReference type="GO" id="GO:0017148">
    <property type="term" value="P:negative regulation of translation"/>
    <property type="evidence" value="ECO:0007669"/>
    <property type="project" value="TreeGrafter"/>
</dbReference>
<dbReference type="GO" id="GO:0005634">
    <property type="term" value="C:nucleus"/>
    <property type="evidence" value="ECO:0007669"/>
    <property type="project" value="TreeGrafter"/>
</dbReference>
<protein>
    <submittedName>
        <fullName evidence="5">LIP1 domain-containing protein</fullName>
    </submittedName>
</protein>
<dbReference type="InterPro" id="IPR031782">
    <property type="entry name" value="LIP1_N"/>
</dbReference>
<feature type="region of interest" description="Disordered" evidence="3">
    <location>
        <begin position="126"/>
        <end position="153"/>
    </location>
</feature>
<organism evidence="5 6">
    <name type="scientific">Glossina pallidipes</name>
    <name type="common">Tsetse fly</name>
    <dbReference type="NCBI Taxonomy" id="7398"/>
    <lineage>
        <taxon>Eukaryota</taxon>
        <taxon>Metazoa</taxon>
        <taxon>Ecdysozoa</taxon>
        <taxon>Arthropoda</taxon>
        <taxon>Hexapoda</taxon>
        <taxon>Insecta</taxon>
        <taxon>Pterygota</taxon>
        <taxon>Neoptera</taxon>
        <taxon>Endopterygota</taxon>
        <taxon>Diptera</taxon>
        <taxon>Brachycera</taxon>
        <taxon>Muscomorpha</taxon>
        <taxon>Hippoboscoidea</taxon>
        <taxon>Glossinidae</taxon>
        <taxon>Glossina</taxon>
    </lineage>
</organism>
<evidence type="ECO:0000256" key="3">
    <source>
        <dbReference type="SAM" id="MobiDB-lite"/>
    </source>
</evidence>
<dbReference type="Pfam" id="PF15904">
    <property type="entry name" value="LIP1"/>
    <property type="match status" value="1"/>
</dbReference>
<dbReference type="STRING" id="7398.A0A1A9Z515"/>
<evidence type="ECO:0000313" key="5">
    <source>
        <dbReference type="EnsemblMetazoa" id="GPAI004115-PA"/>
    </source>
</evidence>
<dbReference type="GO" id="GO:0003729">
    <property type="term" value="F:mRNA binding"/>
    <property type="evidence" value="ECO:0007669"/>
    <property type="project" value="TreeGrafter"/>
</dbReference>
<name>A0A1A9Z515_GLOPL</name>
<accession>A0A1A9Z515</accession>
<feature type="compositionally biased region" description="Basic and acidic residues" evidence="3">
    <location>
        <begin position="43"/>
        <end position="57"/>
    </location>
</feature>
<reference evidence="5" key="2">
    <citation type="submission" date="2020-05" db="UniProtKB">
        <authorList>
            <consortium name="EnsemblMetazoa"/>
        </authorList>
    </citation>
    <scope>IDENTIFICATION</scope>
    <source>
        <strain evidence="5">IAEA</strain>
    </source>
</reference>
<dbReference type="Proteomes" id="UP000092445">
    <property type="component" value="Unassembled WGS sequence"/>
</dbReference>
<dbReference type="VEuPathDB" id="VectorBase:GPAI004115"/>
<keyword evidence="2" id="KW-0963">Cytoplasm</keyword>
<dbReference type="PANTHER" id="PTHR12269">
    <property type="entry name" value="EUKARYOTIC TRANSLATION INITIATION FACTOR 4E TRANSPORTER"/>
    <property type="match status" value="1"/>
</dbReference>
<sequence length="340" mass="39415">MELTDGTESEEKSAFKDRYDIVTKNYVKQAMSAFLVISSLKDREAEQRHEQQSKDQFEEPEWFSCGPTSRLDTIKLCGFDDDNDRESFLSEKNNAKQEDSGEGGNINNDDFKKNRVQKVNLIESKWSPHAQDSTHSKSLKKMSPNKENGINNDAKERDKENIRKFVSHLVANEETQGIYKQTPICNGENLANFLLGQSYHQKPSIMQSSIAIHPSYIQQTQIRWYGFQICVTGNIIDQLEAEEKIFAWPYQQFIATNDSFILIVDFMECVDAENFQVLKTINSKSSVFRDLQLIYDFVQKTPQLCIVHYPREEYSSSETLKSSKKDIYIKLWAYNHYVLS</sequence>
<evidence type="ECO:0000313" key="6">
    <source>
        <dbReference type="Proteomes" id="UP000092445"/>
    </source>
</evidence>
<feature type="region of interest" description="Disordered" evidence="3">
    <location>
        <begin position="91"/>
        <end position="112"/>
    </location>
</feature>
<dbReference type="Pfam" id="PF10477">
    <property type="entry name" value="EIF4E-T"/>
    <property type="match status" value="1"/>
</dbReference>
<dbReference type="PANTHER" id="PTHR12269:SF1">
    <property type="entry name" value="EUKARYOTIC TRANSLATION INITIATION FACTOR 4E TRANSPORTER"/>
    <property type="match status" value="1"/>
</dbReference>
<dbReference type="AlphaFoldDB" id="A0A1A9Z515"/>
<proteinExistence type="predicted"/>
<comment type="subcellular location">
    <subcellularLocation>
        <location evidence="1">Cytoplasm</location>
    </subcellularLocation>
</comment>
<evidence type="ECO:0000256" key="2">
    <source>
        <dbReference type="ARBA" id="ARBA00022490"/>
    </source>
</evidence>
<feature type="domain" description="LKB1 serine/threonine kinase interacting protein 1 N-terminal" evidence="4">
    <location>
        <begin position="271"/>
        <end position="310"/>
    </location>
</feature>
<keyword evidence="6" id="KW-1185">Reference proteome</keyword>
<evidence type="ECO:0000256" key="1">
    <source>
        <dbReference type="ARBA" id="ARBA00004496"/>
    </source>
</evidence>
<evidence type="ECO:0000259" key="4">
    <source>
        <dbReference type="Pfam" id="PF15904"/>
    </source>
</evidence>
<dbReference type="EnsemblMetazoa" id="GPAI004115-RA">
    <property type="protein sequence ID" value="GPAI004115-PA"/>
    <property type="gene ID" value="GPAI004115"/>
</dbReference>
<reference evidence="6" key="1">
    <citation type="submission" date="2014-03" db="EMBL/GenBank/DDBJ databases">
        <authorList>
            <person name="Aksoy S."/>
            <person name="Warren W."/>
            <person name="Wilson R.K."/>
        </authorList>
    </citation>
    <scope>NUCLEOTIDE SEQUENCE [LARGE SCALE GENOMIC DNA]</scope>
    <source>
        <strain evidence="6">IAEA</strain>
    </source>
</reference>